<keyword evidence="2" id="KW-1185">Reference proteome</keyword>
<dbReference type="OrthoDB" id="5429442at2759"/>
<reference evidence="1 2" key="1">
    <citation type="submission" date="2019-04" db="EMBL/GenBank/DDBJ databases">
        <title>Friends and foes A comparative genomics study of 23 Aspergillus species from section Flavi.</title>
        <authorList>
            <consortium name="DOE Joint Genome Institute"/>
            <person name="Kjaerbolling I."/>
            <person name="Vesth T."/>
            <person name="Frisvad J.C."/>
            <person name="Nybo J.L."/>
            <person name="Theobald S."/>
            <person name="Kildgaard S."/>
            <person name="Isbrandt T."/>
            <person name="Kuo A."/>
            <person name="Sato A."/>
            <person name="Lyhne E.K."/>
            <person name="Kogle M.E."/>
            <person name="Wiebenga A."/>
            <person name="Kun R.S."/>
            <person name="Lubbers R.J."/>
            <person name="Makela M.R."/>
            <person name="Barry K."/>
            <person name="Chovatia M."/>
            <person name="Clum A."/>
            <person name="Daum C."/>
            <person name="Haridas S."/>
            <person name="He G."/>
            <person name="LaButti K."/>
            <person name="Lipzen A."/>
            <person name="Mondo S."/>
            <person name="Riley R."/>
            <person name="Salamov A."/>
            <person name="Simmons B.A."/>
            <person name="Magnuson J.K."/>
            <person name="Henrissat B."/>
            <person name="Mortensen U.H."/>
            <person name="Larsen T.O."/>
            <person name="Devries R.P."/>
            <person name="Grigoriev I.V."/>
            <person name="Machida M."/>
            <person name="Baker S.E."/>
            <person name="Andersen M.R."/>
        </authorList>
    </citation>
    <scope>NUCLEOTIDE SEQUENCE [LARGE SCALE GENOMIC DNA]</scope>
    <source>
        <strain evidence="1 2">CBS 151.66</strain>
    </source>
</reference>
<gene>
    <name evidence="1" type="ORF">BDV29DRAFT_186797</name>
</gene>
<sequence>MRFLCSQATSTLSFLDLYQHILNEIMSEIKKRLEISLYTPSGSFSEIVAVSQKAINKNLDALLKIYPELGEINIEAHDGTMSAKLASGQVALHITDNNRGMVDYFCTFKSGEVSVWDDNLNDFTAPIPMTDWVFAFAVNMGSAEVTQGTDEYDQAASALNQPGDYSIKRLYLDFSSNQIASFNEKASSFGDYKFSESGLNSFKSIMLKWGSTVAKGVEREPRKATIGYSAQANDPKTVNKAAPTFPPTSFRFQNYEYLAPGQSDPTDGLGAKGDSNVLLYLEMTQHLDLPKDMLTYSGNFVTPSMDGTICISKEVFLESYLLRDTAPLLNMLNQYTYAWIKPDRNIHASQRISDPQQYLLVGPGSPRDGDPSFFSFSPVQGSSTQWEWSKSNHTEDSPKEIKLELWTENSNSLEINPGTNQMILNGRTMLHFKNQDWFDLWASGCESKVTGTWTIELTLNSVKDGGIEISLNLPNKPTDIFDVGEPSYDEWPFGTLYKPYAEKLKNGLVEDLTKTPLLDIAEQLQSNLSSASRFVVPGGGTFFYKDPIFNNNGDVLIEAEYDGVDVD</sequence>
<dbReference type="AlphaFoldDB" id="A0A5N5WHT5"/>
<protein>
    <submittedName>
        <fullName evidence="1">Uncharacterized protein</fullName>
    </submittedName>
</protein>
<organism evidence="1 2">
    <name type="scientific">Aspergillus leporis</name>
    <dbReference type="NCBI Taxonomy" id="41062"/>
    <lineage>
        <taxon>Eukaryota</taxon>
        <taxon>Fungi</taxon>
        <taxon>Dikarya</taxon>
        <taxon>Ascomycota</taxon>
        <taxon>Pezizomycotina</taxon>
        <taxon>Eurotiomycetes</taxon>
        <taxon>Eurotiomycetidae</taxon>
        <taxon>Eurotiales</taxon>
        <taxon>Aspergillaceae</taxon>
        <taxon>Aspergillus</taxon>
        <taxon>Aspergillus subgen. Circumdati</taxon>
    </lineage>
</organism>
<accession>A0A5N5WHT5</accession>
<evidence type="ECO:0000313" key="2">
    <source>
        <dbReference type="Proteomes" id="UP000326565"/>
    </source>
</evidence>
<dbReference type="Proteomes" id="UP000326565">
    <property type="component" value="Unassembled WGS sequence"/>
</dbReference>
<proteinExistence type="predicted"/>
<evidence type="ECO:0000313" key="1">
    <source>
        <dbReference type="EMBL" id="KAB8067087.1"/>
    </source>
</evidence>
<dbReference type="EMBL" id="ML732582">
    <property type="protein sequence ID" value="KAB8067087.1"/>
    <property type="molecule type" value="Genomic_DNA"/>
</dbReference>
<name>A0A5N5WHT5_9EURO</name>